<protein>
    <submittedName>
        <fullName evidence="1">Uncharacterized protein</fullName>
    </submittedName>
</protein>
<dbReference type="Proteomes" id="UP000824890">
    <property type="component" value="Unassembled WGS sequence"/>
</dbReference>
<name>A0ABQ7ZGQ7_BRANA</name>
<evidence type="ECO:0000313" key="2">
    <source>
        <dbReference type="Proteomes" id="UP000824890"/>
    </source>
</evidence>
<evidence type="ECO:0000313" key="1">
    <source>
        <dbReference type="EMBL" id="KAH0879409.1"/>
    </source>
</evidence>
<feature type="non-terminal residue" evidence="1">
    <location>
        <position position="184"/>
    </location>
</feature>
<accession>A0ABQ7ZGQ7</accession>
<sequence length="184" mass="20839">TLIVEGTNGAIKMVKSNGKEPTTLIFNDFTLGLGEAELCFRLVHLWDAQNTSRGGMLISVELLMTNEHHLKEEMGLGYLAQKIISVGPLSPASRNSRMRGFIDWVFHLPNLMASSSILLLESDPFSRENEEKNNHSTEALKWIRRNGDREITLVAERSSRESRDKAIGWPSYLEREKKKGSKIR</sequence>
<gene>
    <name evidence="1" type="ORF">HID58_066803</name>
</gene>
<proteinExistence type="predicted"/>
<keyword evidence="2" id="KW-1185">Reference proteome</keyword>
<organism evidence="1 2">
    <name type="scientific">Brassica napus</name>
    <name type="common">Rape</name>
    <dbReference type="NCBI Taxonomy" id="3708"/>
    <lineage>
        <taxon>Eukaryota</taxon>
        <taxon>Viridiplantae</taxon>
        <taxon>Streptophyta</taxon>
        <taxon>Embryophyta</taxon>
        <taxon>Tracheophyta</taxon>
        <taxon>Spermatophyta</taxon>
        <taxon>Magnoliopsida</taxon>
        <taxon>eudicotyledons</taxon>
        <taxon>Gunneridae</taxon>
        <taxon>Pentapetalae</taxon>
        <taxon>rosids</taxon>
        <taxon>malvids</taxon>
        <taxon>Brassicales</taxon>
        <taxon>Brassicaceae</taxon>
        <taxon>Brassiceae</taxon>
        <taxon>Brassica</taxon>
    </lineage>
</organism>
<dbReference type="EMBL" id="JAGKQM010000015">
    <property type="protein sequence ID" value="KAH0879409.1"/>
    <property type="molecule type" value="Genomic_DNA"/>
</dbReference>
<feature type="non-terminal residue" evidence="1">
    <location>
        <position position="1"/>
    </location>
</feature>
<reference evidence="1 2" key="1">
    <citation type="submission" date="2021-05" db="EMBL/GenBank/DDBJ databases">
        <title>Genome Assembly of Synthetic Allotetraploid Brassica napus Reveals Homoeologous Exchanges between Subgenomes.</title>
        <authorList>
            <person name="Davis J.T."/>
        </authorList>
    </citation>
    <scope>NUCLEOTIDE SEQUENCE [LARGE SCALE GENOMIC DNA]</scope>
    <source>
        <strain evidence="2">cv. Da-Ae</strain>
        <tissue evidence="1">Seedling</tissue>
    </source>
</reference>
<comment type="caution">
    <text evidence="1">The sequence shown here is derived from an EMBL/GenBank/DDBJ whole genome shotgun (WGS) entry which is preliminary data.</text>
</comment>